<dbReference type="Proteomes" id="UP000241074">
    <property type="component" value="Chromosome"/>
</dbReference>
<dbReference type="Gene3D" id="1.20.120.10">
    <property type="entry name" value="Cytochrome c/b562"/>
    <property type="match status" value="1"/>
</dbReference>
<dbReference type="InterPro" id="IPR002321">
    <property type="entry name" value="Cyt_c_II"/>
</dbReference>
<dbReference type="GO" id="GO:0020037">
    <property type="term" value="F:heme binding"/>
    <property type="evidence" value="ECO:0007669"/>
    <property type="project" value="InterPro"/>
</dbReference>
<name>A0A2P1PZG2_9GAMM</name>
<feature type="region of interest" description="Disordered" evidence="1">
    <location>
        <begin position="1"/>
        <end position="20"/>
    </location>
</feature>
<dbReference type="OrthoDB" id="5520910at2"/>
<evidence type="ECO:0000256" key="1">
    <source>
        <dbReference type="SAM" id="MobiDB-lite"/>
    </source>
</evidence>
<reference evidence="2 3" key="1">
    <citation type="submission" date="2018-03" db="EMBL/GenBank/DDBJ databases">
        <title>Ahniella affigens gen. nov., sp. nov., a gammaproteobacterium isolated from sandy soil near a stream.</title>
        <authorList>
            <person name="Ko Y."/>
            <person name="Kim J.-H."/>
        </authorList>
    </citation>
    <scope>NUCLEOTIDE SEQUENCE [LARGE SCALE GENOMIC DNA]</scope>
    <source>
        <strain evidence="2 3">D13</strain>
    </source>
</reference>
<accession>A0A2P1PZG2</accession>
<keyword evidence="3" id="KW-1185">Reference proteome</keyword>
<organism evidence="2 3">
    <name type="scientific">Ahniella affigens</name>
    <dbReference type="NCBI Taxonomy" id="2021234"/>
    <lineage>
        <taxon>Bacteria</taxon>
        <taxon>Pseudomonadati</taxon>
        <taxon>Pseudomonadota</taxon>
        <taxon>Gammaproteobacteria</taxon>
        <taxon>Lysobacterales</taxon>
        <taxon>Rhodanobacteraceae</taxon>
        <taxon>Ahniella</taxon>
    </lineage>
</organism>
<proteinExistence type="predicted"/>
<dbReference type="AlphaFoldDB" id="A0A2P1PZG2"/>
<dbReference type="InterPro" id="IPR010980">
    <property type="entry name" value="Cyt_c/b562"/>
</dbReference>
<sequence length="230" mass="25333">MAANAPVEPRPNKHQDKTRVNMGGLLSKGAKDTAPKVCGQQPCMCRNCDPGRPNQPQIGTDPPGRRTDRQCYSYPSVTPGAPSMKRTLISAVLLLTLLAPAVAATPEEDAIERRHAIFELIAFNVGTMGGMVREKIPFDQTEFKKRALNAAFMAQMLDEHWPKGSDKGGTDAKPDIWENEADFRAKLKSFQDQANSLYKASKTGTLETLKPEFGKLIEQCKGCHDQYKAD</sequence>
<dbReference type="KEGG" id="xba:C7S18_22175"/>
<dbReference type="SUPFAM" id="SSF47175">
    <property type="entry name" value="Cytochromes"/>
    <property type="match status" value="1"/>
</dbReference>
<evidence type="ECO:0008006" key="4">
    <source>
        <dbReference type="Google" id="ProtNLM"/>
    </source>
</evidence>
<dbReference type="GO" id="GO:0022900">
    <property type="term" value="P:electron transport chain"/>
    <property type="evidence" value="ECO:0007669"/>
    <property type="project" value="InterPro"/>
</dbReference>
<dbReference type="GO" id="GO:0009055">
    <property type="term" value="F:electron transfer activity"/>
    <property type="evidence" value="ECO:0007669"/>
    <property type="project" value="InterPro"/>
</dbReference>
<dbReference type="PROSITE" id="PS51009">
    <property type="entry name" value="CYTCII"/>
    <property type="match status" value="1"/>
</dbReference>
<feature type="region of interest" description="Disordered" evidence="1">
    <location>
        <begin position="49"/>
        <end position="68"/>
    </location>
</feature>
<dbReference type="EMBL" id="CP027860">
    <property type="protein sequence ID" value="AVQ00228.1"/>
    <property type="molecule type" value="Genomic_DNA"/>
</dbReference>
<evidence type="ECO:0000313" key="2">
    <source>
        <dbReference type="EMBL" id="AVQ00228.1"/>
    </source>
</evidence>
<dbReference type="Pfam" id="PF01322">
    <property type="entry name" value="Cytochrom_C_2"/>
    <property type="match status" value="1"/>
</dbReference>
<feature type="compositionally biased region" description="Basic and acidic residues" evidence="1">
    <location>
        <begin position="10"/>
        <end position="19"/>
    </location>
</feature>
<dbReference type="GO" id="GO:0005506">
    <property type="term" value="F:iron ion binding"/>
    <property type="evidence" value="ECO:0007669"/>
    <property type="project" value="InterPro"/>
</dbReference>
<reference evidence="2 3" key="2">
    <citation type="submission" date="2018-03" db="EMBL/GenBank/DDBJ databases">
        <authorList>
            <person name="Keele B.F."/>
        </authorList>
    </citation>
    <scope>NUCLEOTIDE SEQUENCE [LARGE SCALE GENOMIC DNA]</scope>
    <source>
        <strain evidence="2 3">D13</strain>
    </source>
</reference>
<evidence type="ECO:0000313" key="3">
    <source>
        <dbReference type="Proteomes" id="UP000241074"/>
    </source>
</evidence>
<protein>
    <recommendedName>
        <fullName evidence="4">Cytochrome c</fullName>
    </recommendedName>
</protein>
<gene>
    <name evidence="2" type="ORF">C7S18_22175</name>
</gene>